<dbReference type="InterPro" id="IPR008952">
    <property type="entry name" value="Tetraspanin_EC2_sf"/>
</dbReference>
<feature type="transmembrane region" description="Helical" evidence="6">
    <location>
        <begin position="7"/>
        <end position="25"/>
    </location>
</feature>
<dbReference type="STRING" id="31234.E3LNH4"/>
<dbReference type="AlphaFoldDB" id="E3LNH4"/>
<name>E3LNH4_CAERE</name>
<feature type="transmembrane region" description="Helical" evidence="6">
    <location>
        <begin position="81"/>
        <end position="105"/>
    </location>
</feature>
<dbReference type="SUPFAM" id="SSF48652">
    <property type="entry name" value="Tetraspanin"/>
    <property type="match status" value="1"/>
</dbReference>
<dbReference type="FunCoup" id="E3LNH4">
    <property type="interactions" value="4"/>
</dbReference>
<dbReference type="InterPro" id="IPR018499">
    <property type="entry name" value="Tetraspanin/Peripherin"/>
</dbReference>
<dbReference type="OMA" id="NDHRMWA"/>
<evidence type="ECO:0000256" key="1">
    <source>
        <dbReference type="ARBA" id="ARBA00004141"/>
    </source>
</evidence>
<dbReference type="EMBL" id="DS268412">
    <property type="protein sequence ID" value="EFP05555.1"/>
    <property type="molecule type" value="Genomic_DNA"/>
</dbReference>
<dbReference type="OrthoDB" id="5824177at2759"/>
<evidence type="ECO:0000256" key="4">
    <source>
        <dbReference type="ARBA" id="ARBA00023136"/>
    </source>
</evidence>
<dbReference type="HOGENOM" id="CLU_811927_0_0_1"/>
<reference evidence="7" key="1">
    <citation type="submission" date="2007-07" db="EMBL/GenBank/DDBJ databases">
        <title>PCAP assembly of the Caenorhabditis remanei genome.</title>
        <authorList>
            <consortium name="The Caenorhabditis remanei Sequencing Consortium"/>
            <person name="Wilson R.K."/>
        </authorList>
    </citation>
    <scope>NUCLEOTIDE SEQUENCE [LARGE SCALE GENOMIC DNA]</scope>
    <source>
        <strain evidence="7">PB4641</strain>
    </source>
</reference>
<dbReference type="Proteomes" id="UP000008281">
    <property type="component" value="Unassembled WGS sequence"/>
</dbReference>
<sequence length="353" mass="39972">MKVKFRTVLLVFLFIKLCILFTVLQESIESLSSNDHPLLFGTNDIYLFDMMLAANSGLSILLSALYIILFAIGHTRIRKPYVVVAFVINLIFVVPFFLSGVYLVFQDDHDLKLTSKVTKSFETVFDFAETYNLNASQQTAPTKPPPKKGVKNQSGPNNTVSGPKLPIVNPDLMKHFDVVDHIQRRYCCCGLNGGIDYGFDNETTASTETIPFTSKLDIRCPHNSLFKNSTCGDTHNKGCENRLKQVYPTRILIYSCIGTAFSVIFALVSPLIYSQFEVRSSVLLDKLTLLQLDRRRARAKYIRDWRHSIETFVADQRLWALRKTKKSSDTSSKKKQSPVSPALVSCDYHLMKT</sequence>
<evidence type="ECO:0000256" key="3">
    <source>
        <dbReference type="ARBA" id="ARBA00022989"/>
    </source>
</evidence>
<evidence type="ECO:0000256" key="5">
    <source>
        <dbReference type="SAM" id="MobiDB-lite"/>
    </source>
</evidence>
<feature type="region of interest" description="Disordered" evidence="5">
    <location>
        <begin position="136"/>
        <end position="165"/>
    </location>
</feature>
<dbReference type="InParanoid" id="E3LNH4"/>
<feature type="transmembrane region" description="Helical" evidence="6">
    <location>
        <begin position="45"/>
        <end position="69"/>
    </location>
</feature>
<protein>
    <submittedName>
        <fullName evidence="7">Uncharacterized protein</fullName>
    </submittedName>
</protein>
<evidence type="ECO:0000313" key="8">
    <source>
        <dbReference type="Proteomes" id="UP000008281"/>
    </source>
</evidence>
<feature type="compositionally biased region" description="Polar residues" evidence="5">
    <location>
        <begin position="152"/>
        <end position="161"/>
    </location>
</feature>
<keyword evidence="4 6" id="KW-0472">Membrane</keyword>
<evidence type="ECO:0000256" key="2">
    <source>
        <dbReference type="ARBA" id="ARBA00022692"/>
    </source>
</evidence>
<dbReference type="GO" id="GO:0016020">
    <property type="term" value="C:membrane"/>
    <property type="evidence" value="ECO:0007669"/>
    <property type="project" value="UniProtKB-SubCell"/>
</dbReference>
<dbReference type="eggNOG" id="ENOG502THDJ">
    <property type="taxonomic scope" value="Eukaryota"/>
</dbReference>
<evidence type="ECO:0000313" key="7">
    <source>
        <dbReference type="EMBL" id="EFP05555.1"/>
    </source>
</evidence>
<evidence type="ECO:0000256" key="6">
    <source>
        <dbReference type="SAM" id="Phobius"/>
    </source>
</evidence>
<proteinExistence type="predicted"/>
<accession>E3LNH4</accession>
<keyword evidence="3 6" id="KW-1133">Transmembrane helix</keyword>
<dbReference type="Pfam" id="PF00335">
    <property type="entry name" value="Tetraspanin"/>
    <property type="match status" value="1"/>
</dbReference>
<gene>
    <name evidence="7" type="ORF">CRE_27413</name>
</gene>
<keyword evidence="2 6" id="KW-0812">Transmembrane</keyword>
<organism evidence="8">
    <name type="scientific">Caenorhabditis remanei</name>
    <name type="common">Caenorhabditis vulgaris</name>
    <dbReference type="NCBI Taxonomy" id="31234"/>
    <lineage>
        <taxon>Eukaryota</taxon>
        <taxon>Metazoa</taxon>
        <taxon>Ecdysozoa</taxon>
        <taxon>Nematoda</taxon>
        <taxon>Chromadorea</taxon>
        <taxon>Rhabditida</taxon>
        <taxon>Rhabditina</taxon>
        <taxon>Rhabditomorpha</taxon>
        <taxon>Rhabditoidea</taxon>
        <taxon>Rhabditidae</taxon>
        <taxon>Peloderinae</taxon>
        <taxon>Caenorhabditis</taxon>
    </lineage>
</organism>
<comment type="subcellular location">
    <subcellularLocation>
        <location evidence="1">Membrane</location>
        <topology evidence="1">Multi-pass membrane protein</topology>
    </subcellularLocation>
</comment>
<feature type="transmembrane region" description="Helical" evidence="6">
    <location>
        <begin position="251"/>
        <end position="273"/>
    </location>
</feature>
<keyword evidence="8" id="KW-1185">Reference proteome</keyword>